<dbReference type="InterPro" id="IPR009959">
    <property type="entry name" value="Cyclase_SnoaL-like"/>
</dbReference>
<dbReference type="PANTHER" id="PTHR38436">
    <property type="entry name" value="POLYKETIDE CYCLASE SNOAL-LIKE DOMAIN"/>
    <property type="match status" value="1"/>
</dbReference>
<reference evidence="1 2" key="1">
    <citation type="submission" date="2019-12" db="EMBL/GenBank/DDBJ databases">
        <title>Whole genome sequencing of endophytic Actinobacterium Micromonospora sp. MPMI6T.</title>
        <authorList>
            <person name="Evv R."/>
            <person name="Podile A.R."/>
        </authorList>
    </citation>
    <scope>NUCLEOTIDE SEQUENCE [LARGE SCALE GENOMIC DNA]</scope>
    <source>
        <strain evidence="1 2">MPMI6</strain>
    </source>
</reference>
<comment type="caution">
    <text evidence="1">The sequence shown here is derived from an EMBL/GenBank/DDBJ whole genome shotgun (WGS) entry which is preliminary data.</text>
</comment>
<keyword evidence="2" id="KW-1185">Reference proteome</keyword>
<dbReference type="EMBL" id="WVUH01000034">
    <property type="protein sequence ID" value="MBO4205700.1"/>
    <property type="molecule type" value="Genomic_DNA"/>
</dbReference>
<dbReference type="PANTHER" id="PTHR38436:SF1">
    <property type="entry name" value="ESTER CYCLASE"/>
    <property type="match status" value="1"/>
</dbReference>
<name>A0ABS3VME1_MICEH</name>
<dbReference type="Proteomes" id="UP000823521">
    <property type="component" value="Unassembled WGS sequence"/>
</dbReference>
<dbReference type="Pfam" id="PF07366">
    <property type="entry name" value="SnoaL"/>
    <property type="match status" value="1"/>
</dbReference>
<proteinExistence type="predicted"/>
<dbReference type="Gene3D" id="3.10.450.50">
    <property type="match status" value="1"/>
</dbReference>
<evidence type="ECO:0000313" key="2">
    <source>
        <dbReference type="Proteomes" id="UP000823521"/>
    </source>
</evidence>
<organism evidence="1 2">
    <name type="scientific">Micromonospora echinofusca</name>
    <dbReference type="NCBI Taxonomy" id="47858"/>
    <lineage>
        <taxon>Bacteria</taxon>
        <taxon>Bacillati</taxon>
        <taxon>Actinomycetota</taxon>
        <taxon>Actinomycetes</taxon>
        <taxon>Micromonosporales</taxon>
        <taxon>Micromonosporaceae</taxon>
        <taxon>Micromonospora</taxon>
    </lineage>
</organism>
<dbReference type="SUPFAM" id="SSF54427">
    <property type="entry name" value="NTF2-like"/>
    <property type="match status" value="1"/>
</dbReference>
<accession>A0ABS3VME1</accession>
<dbReference type="InterPro" id="IPR032710">
    <property type="entry name" value="NTF2-like_dom_sf"/>
</dbReference>
<protein>
    <submittedName>
        <fullName evidence="1">Ester cyclase</fullName>
    </submittedName>
</protein>
<gene>
    <name evidence="1" type="ORF">GSF22_06725</name>
</gene>
<dbReference type="RefSeq" id="WP_208811934.1">
    <property type="nucleotide sequence ID" value="NZ_WVUH01000034.1"/>
</dbReference>
<sequence length="151" mass="17000">MTTTSSPAASSPSEIVARNRDTMRRIYLEIIDSGRVDLIDSHFAPELTNHTAPEPLRHGTEAIVGLVTMLRTAFPDCRTEIEDMVGTGDVVVMRNWFSGTHLGPFLGNEPTGRPFRFRQMHWMRFGADGRVTDHWGLRDDVAHLQQLGLTR</sequence>
<evidence type="ECO:0000313" key="1">
    <source>
        <dbReference type="EMBL" id="MBO4205700.1"/>
    </source>
</evidence>